<comment type="caution">
    <text evidence="2">The sequence shown here is derived from an EMBL/GenBank/DDBJ whole genome shotgun (WGS) entry which is preliminary data.</text>
</comment>
<dbReference type="EMBL" id="BQTA01000017">
    <property type="protein sequence ID" value="GKK00961.1"/>
    <property type="molecule type" value="Genomic_DNA"/>
</dbReference>
<protein>
    <submittedName>
        <fullName evidence="2">Uncharacterized protein</fullName>
    </submittedName>
</protein>
<organism evidence="2 3">
    <name type="scientific">Klebsiella variicola</name>
    <dbReference type="NCBI Taxonomy" id="244366"/>
    <lineage>
        <taxon>Bacteria</taxon>
        <taxon>Pseudomonadati</taxon>
        <taxon>Pseudomonadota</taxon>
        <taxon>Gammaproteobacteria</taxon>
        <taxon>Enterobacterales</taxon>
        <taxon>Enterobacteriaceae</taxon>
        <taxon>Klebsiella/Raoultella group</taxon>
        <taxon>Klebsiella</taxon>
        <taxon>Klebsiella pneumoniae complex</taxon>
    </lineage>
</organism>
<feature type="region of interest" description="Disordered" evidence="1">
    <location>
        <begin position="101"/>
        <end position="133"/>
    </location>
</feature>
<gene>
    <name evidence="2" type="ORF">NUKP37_43600</name>
</gene>
<sequence length="133" mass="15237">MEHRYTRECERPDYDDKISQWLEQQPEDPWGSMGYPVALYHNGFIYRAITGSGLGDYVSICEFLKRLGLVNLLPDDGVFRGYDAVFAIPAVKADIVKGKMKMSDIPRNPPPPPKPEYDDDFYWSDDDPEDASL</sequence>
<name>A0A9P3PAN9_KLEVA</name>
<dbReference type="RefSeq" id="WP_135717412.1">
    <property type="nucleotide sequence ID" value="NZ_BQTA01000017.1"/>
</dbReference>
<reference evidence="2" key="1">
    <citation type="journal article" date="2022" name="J. Appl. Microbiol.">
        <title>PCR-based ORF typing of Klebsiella pneumoniae for rapid identification of global clones and transmission events.</title>
        <authorList>
            <person name="Nonogaki R."/>
            <person name="Iijima A."/>
            <person name="Kawamura K."/>
            <person name="Kayama S."/>
            <person name="Sugai M."/>
            <person name="Yagi T."/>
            <person name="Arakawa Y."/>
            <person name="Doi Y."/>
            <person name="Suzuki M."/>
        </authorList>
    </citation>
    <scope>NUCLEOTIDE SEQUENCE</scope>
    <source>
        <strain evidence="2">NUKP-37</strain>
    </source>
</reference>
<evidence type="ECO:0000256" key="1">
    <source>
        <dbReference type="SAM" id="MobiDB-lite"/>
    </source>
</evidence>
<dbReference type="Proteomes" id="UP001060507">
    <property type="component" value="Unassembled WGS sequence"/>
</dbReference>
<accession>A0A9P3PAN9</accession>
<evidence type="ECO:0000313" key="3">
    <source>
        <dbReference type="Proteomes" id="UP001060507"/>
    </source>
</evidence>
<feature type="compositionally biased region" description="Acidic residues" evidence="1">
    <location>
        <begin position="117"/>
        <end position="133"/>
    </location>
</feature>
<proteinExistence type="predicted"/>
<dbReference type="AlphaFoldDB" id="A0A9P3PAN9"/>
<evidence type="ECO:0000313" key="2">
    <source>
        <dbReference type="EMBL" id="GKK00961.1"/>
    </source>
</evidence>